<reference evidence="2 3" key="1">
    <citation type="journal article" date="2014" name="Nature">
        <title>An environmental bacterial taxon with a large and distinct metabolic repertoire.</title>
        <authorList>
            <person name="Wilson M.C."/>
            <person name="Mori T."/>
            <person name="Ruckert C."/>
            <person name="Uria A.R."/>
            <person name="Helf M.J."/>
            <person name="Takada K."/>
            <person name="Gernert C."/>
            <person name="Steffens U.A."/>
            <person name="Heycke N."/>
            <person name="Schmitt S."/>
            <person name="Rinke C."/>
            <person name="Helfrich E.J."/>
            <person name="Brachmann A.O."/>
            <person name="Gurgui C."/>
            <person name="Wakimoto T."/>
            <person name="Kracht M."/>
            <person name="Crusemann M."/>
            <person name="Hentschel U."/>
            <person name="Abe I."/>
            <person name="Matsunaga S."/>
            <person name="Kalinowski J."/>
            <person name="Takeyama H."/>
            <person name="Piel J."/>
        </authorList>
    </citation>
    <scope>NUCLEOTIDE SEQUENCE [LARGE SCALE GENOMIC DNA]</scope>
    <source>
        <strain evidence="3">TSY2</strain>
    </source>
</reference>
<protein>
    <recommendedName>
        <fullName evidence="4">DUF1499 domain-containing protein</fullName>
    </recommendedName>
</protein>
<evidence type="ECO:0000313" key="2">
    <source>
        <dbReference type="EMBL" id="ETX07391.1"/>
    </source>
</evidence>
<comment type="caution">
    <text evidence="2">The sequence shown here is derived from an EMBL/GenBank/DDBJ whole genome shotgun (WGS) entry which is preliminary data.</text>
</comment>
<organism evidence="2 3">
    <name type="scientific">Candidatus Entotheonella gemina</name>
    <dbReference type="NCBI Taxonomy" id="1429439"/>
    <lineage>
        <taxon>Bacteria</taxon>
        <taxon>Pseudomonadati</taxon>
        <taxon>Nitrospinota/Tectimicrobiota group</taxon>
        <taxon>Candidatus Tectimicrobiota</taxon>
        <taxon>Candidatus Entotheonellia</taxon>
        <taxon>Candidatus Entotheonellales</taxon>
        <taxon>Candidatus Entotheonellaceae</taxon>
        <taxon>Candidatus Entotheonella</taxon>
    </lineage>
</organism>
<sequence>MFILKTLLRIVIALIIVSAIGIGVLGRERMLEIVFGSVTYSPIEFKTLERSPRPNQYLVCPPDFCTAKADATSPVYDVTQDVLKKAWLTLMAEQPHLTQLSMSPDASQYDFMQRTEWVRFPDTITVKFIALSTTDQSTLAIYSRSHYGYSDWGVNRERIEGWLKSLDRHLANQTG</sequence>
<accession>W4MBW2</accession>
<dbReference type="EMBL" id="AZHX01000465">
    <property type="protein sequence ID" value="ETX07391.1"/>
    <property type="molecule type" value="Genomic_DNA"/>
</dbReference>
<feature type="transmembrane region" description="Helical" evidence="1">
    <location>
        <begin position="6"/>
        <end position="25"/>
    </location>
</feature>
<proteinExistence type="predicted"/>
<evidence type="ECO:0000313" key="3">
    <source>
        <dbReference type="Proteomes" id="UP000019140"/>
    </source>
</evidence>
<keyword evidence="1" id="KW-1133">Transmembrane helix</keyword>
<evidence type="ECO:0000256" key="1">
    <source>
        <dbReference type="SAM" id="Phobius"/>
    </source>
</evidence>
<evidence type="ECO:0008006" key="4">
    <source>
        <dbReference type="Google" id="ProtNLM"/>
    </source>
</evidence>
<dbReference type="InterPro" id="IPR010865">
    <property type="entry name" value="DUF1499"/>
</dbReference>
<dbReference type="Proteomes" id="UP000019140">
    <property type="component" value="Unassembled WGS sequence"/>
</dbReference>
<gene>
    <name evidence="2" type="ORF">ETSY2_11490</name>
</gene>
<keyword evidence="1" id="KW-0812">Transmembrane</keyword>
<dbReference type="AlphaFoldDB" id="W4MBW2"/>
<dbReference type="HOGENOM" id="CLU_131521_0_0_7"/>
<keyword evidence="3" id="KW-1185">Reference proteome</keyword>
<name>W4MBW2_9BACT</name>
<keyword evidence="1" id="KW-0472">Membrane</keyword>
<dbReference type="Pfam" id="PF07386">
    <property type="entry name" value="DUF1499"/>
    <property type="match status" value="1"/>
</dbReference>